<protein>
    <submittedName>
        <fullName evidence="2">Uncharacterized protein</fullName>
    </submittedName>
</protein>
<dbReference type="AlphaFoldDB" id="A0A4S2KQB4"/>
<gene>
    <name evidence="2" type="ORF">DBV15_08472</name>
</gene>
<organism evidence="2 3">
    <name type="scientific">Temnothorax longispinosus</name>
    <dbReference type="NCBI Taxonomy" id="300112"/>
    <lineage>
        <taxon>Eukaryota</taxon>
        <taxon>Metazoa</taxon>
        <taxon>Ecdysozoa</taxon>
        <taxon>Arthropoda</taxon>
        <taxon>Hexapoda</taxon>
        <taxon>Insecta</taxon>
        <taxon>Pterygota</taxon>
        <taxon>Neoptera</taxon>
        <taxon>Endopterygota</taxon>
        <taxon>Hymenoptera</taxon>
        <taxon>Apocrita</taxon>
        <taxon>Aculeata</taxon>
        <taxon>Formicoidea</taxon>
        <taxon>Formicidae</taxon>
        <taxon>Myrmicinae</taxon>
        <taxon>Temnothorax</taxon>
    </lineage>
</organism>
<keyword evidence="1" id="KW-0812">Transmembrane</keyword>
<name>A0A4S2KQB4_9HYME</name>
<keyword evidence="1" id="KW-1133">Transmembrane helix</keyword>
<reference evidence="2 3" key="1">
    <citation type="journal article" date="2019" name="Philos. Trans. R. Soc. Lond., B, Biol. Sci.">
        <title>Ant behaviour and brain gene expression of defending hosts depend on the ecological success of the intruding social parasite.</title>
        <authorList>
            <person name="Kaur R."/>
            <person name="Stoldt M."/>
            <person name="Jongepier E."/>
            <person name="Feldmeyer B."/>
            <person name="Menzel F."/>
            <person name="Bornberg-Bauer E."/>
            <person name="Foitzik S."/>
        </authorList>
    </citation>
    <scope>NUCLEOTIDE SEQUENCE [LARGE SCALE GENOMIC DNA]</scope>
    <source>
        <tissue evidence="2">Whole body</tissue>
    </source>
</reference>
<evidence type="ECO:0000256" key="1">
    <source>
        <dbReference type="SAM" id="Phobius"/>
    </source>
</evidence>
<comment type="caution">
    <text evidence="2">The sequence shown here is derived from an EMBL/GenBank/DDBJ whole genome shotgun (WGS) entry which is preliminary data.</text>
</comment>
<evidence type="ECO:0000313" key="3">
    <source>
        <dbReference type="Proteomes" id="UP000310200"/>
    </source>
</evidence>
<accession>A0A4S2KQB4</accession>
<keyword evidence="1" id="KW-0472">Membrane</keyword>
<feature type="transmembrane region" description="Helical" evidence="1">
    <location>
        <begin position="232"/>
        <end position="250"/>
    </location>
</feature>
<sequence>MRKLSQTKSGCEQHVTRNDRRALSSLFLRTRNSSGDLSRVAYNGALVPKFNESLTGTLRPGEFDQVLLKSDNRAVHSAVVNQPGFTLERNVPLLVAIGVGKLGHRFPDAERLANCRFVARREEARRGDARRDARREREVGVRFCRGGTAASSPGGASSMLNRVLGTYAVVVLDVFAARVTVRSSSSVELERDESLASPRVRDTPSVISDEDYCANRVVIGSDAVMGCSSRSFFLATLLLVAGLLSIALFAEISCATRDRGDSVASGRGSLSLDCVPELDGSNYFPSACELGEIRVSGVTRIGVTRRDDTTEYNLPFPATARIVLDCQGLCSRWIMADEGTRGANEGRGRGRRWLLAQRMLKRMGCGRRCHDQA</sequence>
<dbReference type="Proteomes" id="UP000310200">
    <property type="component" value="Unassembled WGS sequence"/>
</dbReference>
<evidence type="ECO:0000313" key="2">
    <source>
        <dbReference type="EMBL" id="TGZ52011.1"/>
    </source>
</evidence>
<keyword evidence="3" id="KW-1185">Reference proteome</keyword>
<dbReference type="EMBL" id="QBLH01001390">
    <property type="protein sequence ID" value="TGZ52011.1"/>
    <property type="molecule type" value="Genomic_DNA"/>
</dbReference>
<proteinExistence type="predicted"/>